<dbReference type="AlphaFoldDB" id="A0ABD5LV80"/>
<organism evidence="1">
    <name type="scientific">Proteus mirabilis</name>
    <dbReference type="NCBI Taxonomy" id="584"/>
    <lineage>
        <taxon>Bacteria</taxon>
        <taxon>Pseudomonadati</taxon>
        <taxon>Pseudomonadota</taxon>
        <taxon>Gammaproteobacteria</taxon>
        <taxon>Enterobacterales</taxon>
        <taxon>Morganellaceae</taxon>
        <taxon>Proteus</taxon>
    </lineage>
</organism>
<evidence type="ECO:0000313" key="1">
    <source>
        <dbReference type="EMBL" id="MEY2344461.1"/>
    </source>
</evidence>
<dbReference type="EMBL" id="JADQCH020000001">
    <property type="protein sequence ID" value="MEY2344461.1"/>
    <property type="molecule type" value="Genomic_DNA"/>
</dbReference>
<reference evidence="1" key="1">
    <citation type="submission" date="2021-05" db="EMBL/GenBank/DDBJ databases">
        <title>First report of NDM-5 and VEB-6 producing Proteus mirabilis isolated from blood of a sepsis patient in Kolkata, India.</title>
        <authorList>
            <person name="Halder G."/>
            <person name="Chaudhuri B."/>
            <person name="Dutta S."/>
        </authorList>
    </citation>
    <scope>NUCLEOTIDE SEQUENCE [LARGE SCALE GENOMIC DNA]</scope>
    <source>
        <strain evidence="1">7049</strain>
    </source>
</reference>
<name>A0ABD5LV80_PROMI</name>
<gene>
    <name evidence="1" type="ORF">I3679_011670</name>
</gene>
<accession>A0ABD5LV80</accession>
<protein>
    <submittedName>
        <fullName evidence="1">Uncharacterized protein</fullName>
    </submittedName>
</protein>
<sequence>MTHKPEGVFSAANSAELVYRHNYSEHMLSKLALENNKDIIAASKVMLQQQKEL</sequence>
<comment type="caution">
    <text evidence="1">The sequence shown here is derived from an EMBL/GenBank/DDBJ whole genome shotgun (WGS) entry which is preliminary data.</text>
</comment>
<proteinExistence type="predicted"/>